<name>A0ABV6HGP9_9SPHI</name>
<keyword evidence="14" id="KW-0829">Tyrosine-protein kinase</keyword>
<dbReference type="EC" id="2.7.10.2" evidence="4"/>
<evidence type="ECO:0000256" key="2">
    <source>
        <dbReference type="ARBA" id="ARBA00007316"/>
    </source>
</evidence>
<evidence type="ECO:0000256" key="16">
    <source>
        <dbReference type="SAM" id="Phobius"/>
    </source>
</evidence>
<evidence type="ECO:0000259" key="17">
    <source>
        <dbReference type="Pfam" id="PF02706"/>
    </source>
</evidence>
<dbReference type="Pfam" id="PF13614">
    <property type="entry name" value="AAA_31"/>
    <property type="match status" value="1"/>
</dbReference>
<feature type="transmembrane region" description="Helical" evidence="16">
    <location>
        <begin position="30"/>
        <end position="49"/>
    </location>
</feature>
<keyword evidence="6" id="KW-0997">Cell inner membrane</keyword>
<dbReference type="Gene3D" id="3.40.50.300">
    <property type="entry name" value="P-loop containing nucleotide triphosphate hydrolases"/>
    <property type="match status" value="1"/>
</dbReference>
<evidence type="ECO:0000256" key="12">
    <source>
        <dbReference type="ARBA" id="ARBA00022989"/>
    </source>
</evidence>
<evidence type="ECO:0000256" key="4">
    <source>
        <dbReference type="ARBA" id="ARBA00011903"/>
    </source>
</evidence>
<evidence type="ECO:0000256" key="3">
    <source>
        <dbReference type="ARBA" id="ARBA00008883"/>
    </source>
</evidence>
<dbReference type="Proteomes" id="UP001589774">
    <property type="component" value="Unassembled WGS sequence"/>
</dbReference>
<keyword evidence="21" id="KW-1185">Reference proteome</keyword>
<comment type="catalytic activity">
    <reaction evidence="15">
        <text>L-tyrosyl-[protein] + ATP = O-phospho-L-tyrosyl-[protein] + ADP + H(+)</text>
        <dbReference type="Rhea" id="RHEA:10596"/>
        <dbReference type="Rhea" id="RHEA-COMP:10136"/>
        <dbReference type="Rhea" id="RHEA-COMP:20101"/>
        <dbReference type="ChEBI" id="CHEBI:15378"/>
        <dbReference type="ChEBI" id="CHEBI:30616"/>
        <dbReference type="ChEBI" id="CHEBI:46858"/>
        <dbReference type="ChEBI" id="CHEBI:61978"/>
        <dbReference type="ChEBI" id="CHEBI:456216"/>
        <dbReference type="EC" id="2.7.10.2"/>
    </reaction>
</comment>
<comment type="similarity">
    <text evidence="3">Belongs to the etk/wzc family.</text>
</comment>
<comment type="caution">
    <text evidence="20">The sequence shown here is derived from an EMBL/GenBank/DDBJ whole genome shotgun (WGS) entry which is preliminary data.</text>
</comment>
<proteinExistence type="inferred from homology"/>
<evidence type="ECO:0000256" key="13">
    <source>
        <dbReference type="ARBA" id="ARBA00023136"/>
    </source>
</evidence>
<dbReference type="NCBIfam" id="TIGR01007">
    <property type="entry name" value="eps_fam"/>
    <property type="match status" value="1"/>
</dbReference>
<evidence type="ECO:0000256" key="9">
    <source>
        <dbReference type="ARBA" id="ARBA00022741"/>
    </source>
</evidence>
<evidence type="ECO:0000313" key="21">
    <source>
        <dbReference type="Proteomes" id="UP001589774"/>
    </source>
</evidence>
<evidence type="ECO:0000256" key="10">
    <source>
        <dbReference type="ARBA" id="ARBA00022777"/>
    </source>
</evidence>
<evidence type="ECO:0000256" key="15">
    <source>
        <dbReference type="ARBA" id="ARBA00051245"/>
    </source>
</evidence>
<dbReference type="EMBL" id="JBHLWO010000001">
    <property type="protein sequence ID" value="MFC0318046.1"/>
    <property type="molecule type" value="Genomic_DNA"/>
</dbReference>
<feature type="domain" description="AAA" evidence="18">
    <location>
        <begin position="596"/>
        <end position="718"/>
    </location>
</feature>
<gene>
    <name evidence="20" type="ORF">ACFFI0_06985</name>
</gene>
<dbReference type="InterPro" id="IPR005702">
    <property type="entry name" value="Wzc-like_C"/>
</dbReference>
<dbReference type="InterPro" id="IPR003856">
    <property type="entry name" value="LPS_length_determ_N"/>
</dbReference>
<keyword evidence="8 16" id="KW-0812">Transmembrane</keyword>
<keyword evidence="10" id="KW-0418">Kinase</keyword>
<dbReference type="Pfam" id="PF13807">
    <property type="entry name" value="GNVR"/>
    <property type="match status" value="1"/>
</dbReference>
<reference evidence="20 21" key="1">
    <citation type="submission" date="2024-09" db="EMBL/GenBank/DDBJ databases">
        <authorList>
            <person name="Sun Q."/>
            <person name="Mori K."/>
        </authorList>
    </citation>
    <scope>NUCLEOTIDE SEQUENCE [LARGE SCALE GENOMIC DNA]</scope>
    <source>
        <strain evidence="20 21">CCM 7765</strain>
    </source>
</reference>
<comment type="subcellular location">
    <subcellularLocation>
        <location evidence="1">Cell inner membrane</location>
        <topology evidence="1">Multi-pass membrane protein</topology>
    </subcellularLocation>
</comment>
<keyword evidence="5" id="KW-1003">Cell membrane</keyword>
<evidence type="ECO:0000256" key="7">
    <source>
        <dbReference type="ARBA" id="ARBA00022679"/>
    </source>
</evidence>
<dbReference type="SUPFAM" id="SSF52540">
    <property type="entry name" value="P-loop containing nucleoside triphosphate hydrolases"/>
    <property type="match status" value="1"/>
</dbReference>
<organism evidence="20 21">
    <name type="scientific">Olivibacter oleidegradans</name>
    <dbReference type="NCBI Taxonomy" id="760123"/>
    <lineage>
        <taxon>Bacteria</taxon>
        <taxon>Pseudomonadati</taxon>
        <taxon>Bacteroidota</taxon>
        <taxon>Sphingobacteriia</taxon>
        <taxon>Sphingobacteriales</taxon>
        <taxon>Sphingobacteriaceae</taxon>
        <taxon>Olivibacter</taxon>
    </lineage>
</organism>
<feature type="domain" description="Tyrosine-protein kinase G-rich" evidence="19">
    <location>
        <begin position="445"/>
        <end position="521"/>
    </location>
</feature>
<feature type="domain" description="Polysaccharide chain length determinant N-terminal" evidence="17">
    <location>
        <begin position="23"/>
        <end position="109"/>
    </location>
</feature>
<keyword evidence="13 16" id="KW-0472">Membrane</keyword>
<dbReference type="InterPro" id="IPR025669">
    <property type="entry name" value="AAA_dom"/>
</dbReference>
<dbReference type="PANTHER" id="PTHR32309">
    <property type="entry name" value="TYROSINE-PROTEIN KINASE"/>
    <property type="match status" value="1"/>
</dbReference>
<keyword evidence="7" id="KW-0808">Transferase</keyword>
<keyword evidence="9" id="KW-0547">Nucleotide-binding</keyword>
<dbReference type="CDD" id="cd05387">
    <property type="entry name" value="BY-kinase"/>
    <property type="match status" value="1"/>
</dbReference>
<evidence type="ECO:0000256" key="1">
    <source>
        <dbReference type="ARBA" id="ARBA00004429"/>
    </source>
</evidence>
<dbReference type="RefSeq" id="WP_130856142.1">
    <property type="nucleotide sequence ID" value="NZ_JBHLWO010000001.1"/>
</dbReference>
<dbReference type="PANTHER" id="PTHR32309:SF13">
    <property type="entry name" value="FERRIC ENTEROBACTIN TRANSPORT PROTEIN FEPE"/>
    <property type="match status" value="1"/>
</dbReference>
<dbReference type="Pfam" id="PF02706">
    <property type="entry name" value="Wzz"/>
    <property type="match status" value="1"/>
</dbReference>
<evidence type="ECO:0000313" key="20">
    <source>
        <dbReference type="EMBL" id="MFC0318046.1"/>
    </source>
</evidence>
<evidence type="ECO:0000259" key="19">
    <source>
        <dbReference type="Pfam" id="PF13807"/>
    </source>
</evidence>
<sequence>MNTYNMEVTSQSKRKSAFSYKDYLLRLIRLWPLFLLSLLLCFVAGYVYLRYYTTPLYHVAAKILIEDDQQSTPSAAQLNLESLLGTTSGVDNQSEILKIRSLMEALVRDFKLNIMWFKEEPLRDVEVFEGPYKLVFNGVTDTISRALLLTMQPYDSAFFNLSYESNGEQKILQKIPFNSPFELAGYGSFTMEKNGESKAAVEDVEYKIKVLPFDDAVSSLRSTITTNISNKLTTIIDLQMDCALKSKGEYVLNRYIDQYIKQNIQNKSRIADSTISFIDQRIILVNTELTSIEQKIQQFMQGQGLTNISAQSQLMLQSNKEYGQQLDDVQIRMEVMDAVDSLLNVPGSKSLISGNVLSNGQSSDQAFNALISNYNGLILERDRLLMGYRPNNPIIKNVDQRITSVKENIFDYIKNTRRSLEINKQEIERSTRSIRGDIRQVPAQERAFLDLSRQQQLKQELYLFLLQKREETALGNTSSIAGITILDRPKADKQPFSPKSTFVYLGCFVVALLIPTGKIFLEDSLNTRVQSRKDIEERTSAPVIAELSHNTSGIDLLEFSSSRSILAEQFRGLRTNIQFLLAEDERKVVLLSSGMPGEGKSFISLNLASVFAQSDKKVLLMEFDLRKPKLSKTYQTQVGQKGISNFMVNKELTLDDIARPVDSTGNVYFVPCGPIPPNPSELIMQARTKELFRVARERFDIIIIDAPPIGAVTDAQLLSNYADLFVFVTRAHYTPYNLLALPEDMKRERRLGNYAIVLNDVRKRGNGYSYYGYAYGSYGQEEQSNKWWKKK</sequence>
<accession>A0ABV6HGP9</accession>
<dbReference type="InterPro" id="IPR027417">
    <property type="entry name" value="P-loop_NTPase"/>
</dbReference>
<evidence type="ECO:0000256" key="14">
    <source>
        <dbReference type="ARBA" id="ARBA00023137"/>
    </source>
</evidence>
<dbReference type="InterPro" id="IPR050445">
    <property type="entry name" value="Bact_polysacc_biosynth/exp"/>
</dbReference>
<dbReference type="InterPro" id="IPR032807">
    <property type="entry name" value="GNVR"/>
</dbReference>
<protein>
    <recommendedName>
        <fullName evidence="4">non-specific protein-tyrosine kinase</fullName>
        <ecNumber evidence="4">2.7.10.2</ecNumber>
    </recommendedName>
</protein>
<evidence type="ECO:0000259" key="18">
    <source>
        <dbReference type="Pfam" id="PF13614"/>
    </source>
</evidence>
<keyword evidence="12 16" id="KW-1133">Transmembrane helix</keyword>
<evidence type="ECO:0000256" key="11">
    <source>
        <dbReference type="ARBA" id="ARBA00022840"/>
    </source>
</evidence>
<keyword evidence="11" id="KW-0067">ATP-binding</keyword>
<evidence type="ECO:0000256" key="6">
    <source>
        <dbReference type="ARBA" id="ARBA00022519"/>
    </source>
</evidence>
<evidence type="ECO:0000256" key="5">
    <source>
        <dbReference type="ARBA" id="ARBA00022475"/>
    </source>
</evidence>
<comment type="similarity">
    <text evidence="2">Belongs to the CpsD/CapB family.</text>
</comment>
<evidence type="ECO:0000256" key="8">
    <source>
        <dbReference type="ARBA" id="ARBA00022692"/>
    </source>
</evidence>